<keyword evidence="1" id="KW-1133">Transmembrane helix</keyword>
<name>A0ABT0UQI2_9ACTN</name>
<keyword evidence="3" id="KW-1185">Reference proteome</keyword>
<evidence type="ECO:0000313" key="3">
    <source>
        <dbReference type="Proteomes" id="UP001431429"/>
    </source>
</evidence>
<feature type="transmembrane region" description="Helical" evidence="1">
    <location>
        <begin position="30"/>
        <end position="46"/>
    </location>
</feature>
<accession>A0ABT0UQI2</accession>
<feature type="transmembrane region" description="Helical" evidence="1">
    <location>
        <begin position="58"/>
        <end position="80"/>
    </location>
</feature>
<gene>
    <name evidence="2" type="ORF">NBG84_21185</name>
</gene>
<proteinExistence type="predicted"/>
<dbReference type="EMBL" id="JAMQAW010000026">
    <property type="protein sequence ID" value="MCM2390783.1"/>
    <property type="molecule type" value="Genomic_DNA"/>
</dbReference>
<sequence length="120" mass="12644">MCGLLGGVPLAIALLPGITMEGGFSIAARMIPIALFLIVNRVISVWPENTRTAHPLMVLMPAVIGIVEDSLIWLPASWVAGLMDLALEIDGILPMVLGALIVRLTALALLALPSRVARAD</sequence>
<protein>
    <submittedName>
        <fullName evidence="2">Uncharacterized protein</fullName>
    </submittedName>
</protein>
<dbReference type="RefSeq" id="WP_250921124.1">
    <property type="nucleotide sequence ID" value="NZ_JAMQAW010000026.1"/>
</dbReference>
<dbReference type="Proteomes" id="UP001431429">
    <property type="component" value="Unassembled WGS sequence"/>
</dbReference>
<evidence type="ECO:0000256" key="1">
    <source>
        <dbReference type="SAM" id="Phobius"/>
    </source>
</evidence>
<evidence type="ECO:0000313" key="2">
    <source>
        <dbReference type="EMBL" id="MCM2390783.1"/>
    </source>
</evidence>
<organism evidence="2 3">
    <name type="scientific">Streptomyces albipurpureus</name>
    <dbReference type="NCBI Taxonomy" id="2897419"/>
    <lineage>
        <taxon>Bacteria</taxon>
        <taxon>Bacillati</taxon>
        <taxon>Actinomycetota</taxon>
        <taxon>Actinomycetes</taxon>
        <taxon>Kitasatosporales</taxon>
        <taxon>Streptomycetaceae</taxon>
        <taxon>Streptomyces</taxon>
    </lineage>
</organism>
<keyword evidence="1" id="KW-0472">Membrane</keyword>
<keyword evidence="1" id="KW-0812">Transmembrane</keyword>
<comment type="caution">
    <text evidence="2">The sequence shown here is derived from an EMBL/GenBank/DDBJ whole genome shotgun (WGS) entry which is preliminary data.</text>
</comment>
<feature type="transmembrane region" description="Helical" evidence="1">
    <location>
        <begin position="92"/>
        <end position="112"/>
    </location>
</feature>
<reference evidence="2" key="1">
    <citation type="submission" date="2022-06" db="EMBL/GenBank/DDBJ databases">
        <title>Genome public.</title>
        <authorList>
            <person name="Sun Q."/>
        </authorList>
    </citation>
    <scope>NUCLEOTIDE SEQUENCE</scope>
    <source>
        <strain evidence="2">CWNU-1</strain>
    </source>
</reference>